<dbReference type="InterPro" id="IPR003959">
    <property type="entry name" value="ATPase_AAA_core"/>
</dbReference>
<keyword evidence="2" id="KW-0547">Nucleotide-binding</keyword>
<keyword evidence="8" id="KW-1185">Reference proteome</keyword>
<dbReference type="InterPro" id="IPR004176">
    <property type="entry name" value="Clp_R_N"/>
</dbReference>
<organism evidence="7 8">
    <name type="scientific">Propionispira arboris</name>
    <dbReference type="NCBI Taxonomy" id="84035"/>
    <lineage>
        <taxon>Bacteria</taxon>
        <taxon>Bacillati</taxon>
        <taxon>Bacillota</taxon>
        <taxon>Negativicutes</taxon>
        <taxon>Selenomonadales</taxon>
        <taxon>Selenomonadaceae</taxon>
        <taxon>Propionispira</taxon>
    </lineage>
</organism>
<dbReference type="PROSITE" id="PS51903">
    <property type="entry name" value="CLP_R"/>
    <property type="match status" value="1"/>
</dbReference>
<proteinExistence type="predicted"/>
<evidence type="ECO:0000256" key="5">
    <source>
        <dbReference type="PROSITE-ProRule" id="PRU01251"/>
    </source>
</evidence>
<protein>
    <submittedName>
        <fullName evidence="7">ATPase family associated with various cellular activities (AAA)</fullName>
    </submittedName>
</protein>
<dbReference type="GO" id="GO:0005737">
    <property type="term" value="C:cytoplasm"/>
    <property type="evidence" value="ECO:0007669"/>
    <property type="project" value="TreeGrafter"/>
</dbReference>
<name>A0A1H6YME9_9FIRM</name>
<evidence type="ECO:0000313" key="8">
    <source>
        <dbReference type="Proteomes" id="UP000199662"/>
    </source>
</evidence>
<dbReference type="CDD" id="cd00009">
    <property type="entry name" value="AAA"/>
    <property type="match status" value="1"/>
</dbReference>
<dbReference type="InterPro" id="IPR003593">
    <property type="entry name" value="AAA+_ATPase"/>
</dbReference>
<evidence type="ECO:0000259" key="6">
    <source>
        <dbReference type="PROSITE" id="PS51903"/>
    </source>
</evidence>
<feature type="domain" description="Clp R" evidence="6">
    <location>
        <begin position="1"/>
        <end position="144"/>
    </location>
</feature>
<dbReference type="InterPro" id="IPR036628">
    <property type="entry name" value="Clp_N_dom_sf"/>
</dbReference>
<evidence type="ECO:0000256" key="1">
    <source>
        <dbReference type="ARBA" id="ARBA00022737"/>
    </source>
</evidence>
<gene>
    <name evidence="7" type="ORF">SAMN05660742_106205</name>
</gene>
<dbReference type="SMART" id="SM00382">
    <property type="entry name" value="AAA"/>
    <property type="match status" value="1"/>
</dbReference>
<keyword evidence="1 5" id="KW-0677">Repeat</keyword>
<dbReference type="AlphaFoldDB" id="A0A1H6YME9"/>
<keyword evidence="4" id="KW-0143">Chaperone</keyword>
<dbReference type="Pfam" id="PF02861">
    <property type="entry name" value="Clp_N"/>
    <property type="match status" value="1"/>
</dbReference>
<dbReference type="SUPFAM" id="SSF81923">
    <property type="entry name" value="Double Clp-N motif"/>
    <property type="match status" value="1"/>
</dbReference>
<keyword evidence="3" id="KW-0067">ATP-binding</keyword>
<dbReference type="EMBL" id="FNZK01000006">
    <property type="protein sequence ID" value="SEJ38420.1"/>
    <property type="molecule type" value="Genomic_DNA"/>
</dbReference>
<dbReference type="Proteomes" id="UP000199662">
    <property type="component" value="Unassembled WGS sequence"/>
</dbReference>
<dbReference type="InterPro" id="IPR027417">
    <property type="entry name" value="P-loop_NTPase"/>
</dbReference>
<dbReference type="GO" id="GO:0016887">
    <property type="term" value="F:ATP hydrolysis activity"/>
    <property type="evidence" value="ECO:0007669"/>
    <property type="project" value="InterPro"/>
</dbReference>
<dbReference type="PANTHER" id="PTHR11638">
    <property type="entry name" value="ATP-DEPENDENT CLP PROTEASE"/>
    <property type="match status" value="1"/>
</dbReference>
<dbReference type="PANTHER" id="PTHR11638:SF18">
    <property type="entry name" value="HEAT SHOCK PROTEIN 104"/>
    <property type="match status" value="1"/>
</dbReference>
<dbReference type="GO" id="GO:0034605">
    <property type="term" value="P:cellular response to heat"/>
    <property type="evidence" value="ECO:0007669"/>
    <property type="project" value="TreeGrafter"/>
</dbReference>
<dbReference type="STRING" id="84035.SAMN05660742_106205"/>
<evidence type="ECO:0000256" key="3">
    <source>
        <dbReference type="ARBA" id="ARBA00022840"/>
    </source>
</evidence>
<dbReference type="PROSITE" id="PS00870">
    <property type="entry name" value="CLPAB_1"/>
    <property type="match status" value="1"/>
</dbReference>
<dbReference type="Gene3D" id="1.10.1780.10">
    <property type="entry name" value="Clp, N-terminal domain"/>
    <property type="match status" value="1"/>
</dbReference>
<evidence type="ECO:0000256" key="4">
    <source>
        <dbReference type="ARBA" id="ARBA00023186"/>
    </source>
</evidence>
<dbReference type="GO" id="GO:0005524">
    <property type="term" value="F:ATP binding"/>
    <property type="evidence" value="ECO:0007669"/>
    <property type="project" value="UniProtKB-KW"/>
</dbReference>
<dbReference type="InterPro" id="IPR041546">
    <property type="entry name" value="ClpA/ClpB_AAA_lid"/>
</dbReference>
<evidence type="ECO:0000256" key="2">
    <source>
        <dbReference type="ARBA" id="ARBA00022741"/>
    </source>
</evidence>
<reference evidence="7 8" key="1">
    <citation type="submission" date="2016-10" db="EMBL/GenBank/DDBJ databases">
        <authorList>
            <person name="de Groot N.N."/>
        </authorList>
    </citation>
    <scope>NUCLEOTIDE SEQUENCE [LARGE SCALE GENOMIC DNA]</scope>
    <source>
        <strain evidence="7 8">DSM 2179</strain>
    </source>
</reference>
<dbReference type="FunFam" id="3.40.50.300:FF:000010">
    <property type="entry name" value="Chaperone clpB 1, putative"/>
    <property type="match status" value="1"/>
</dbReference>
<dbReference type="Gene3D" id="3.40.50.300">
    <property type="entry name" value="P-loop containing nucleotide triphosphate hydrolases"/>
    <property type="match status" value="2"/>
</dbReference>
<dbReference type="InterPro" id="IPR050130">
    <property type="entry name" value="ClpA_ClpB"/>
</dbReference>
<dbReference type="Pfam" id="PF17871">
    <property type="entry name" value="AAA_lid_9"/>
    <property type="match status" value="1"/>
</dbReference>
<dbReference type="SUPFAM" id="SSF52540">
    <property type="entry name" value="P-loop containing nucleoside triphosphate hydrolases"/>
    <property type="match status" value="1"/>
</dbReference>
<dbReference type="InterPro" id="IPR018368">
    <property type="entry name" value="ClpA/B_CS1"/>
</dbReference>
<sequence>MDHRFTARAIKVLELAQYEARALEHNYVGTEHLLLGLIHEGEGVAARALMSLGIDLATVRNRVEAMIGPENDNAGNAFVYTPRAKRVMELASEEAQSLSHNYIGTEHILLGLIRENEGIAAKVLISLGADLDIVRETVIEMLGGEQAEASNESGAANTAHKKSNTPVLNEFGRNLNEMAEKGKIDPVIGRDKEIERVIQILSRRTKNNPVLIGEPGVGKTAIAEGLAQRITQGSVPKILANRRVVSLSMASLVAGAKYRGEFEDRLKKIIEEITNAEDVILFIDELHTLIGAGASEGSVDAANILKPALARGELQVIGATTLNEYKKYIEKDSALERRFQPIVVGEPNVEDAIKILRGIRDKYEAFHRAQITDEAIEAAVKLSHRYITDRFLPDKAIDLMDEAASKVRLAAVVQPEDIKQLEKN</sequence>
<dbReference type="Pfam" id="PF00004">
    <property type="entry name" value="AAA"/>
    <property type="match status" value="1"/>
</dbReference>
<accession>A0A1H6YME9</accession>
<evidence type="ECO:0000313" key="7">
    <source>
        <dbReference type="EMBL" id="SEJ38420.1"/>
    </source>
</evidence>